<dbReference type="Proteomes" id="UP001208656">
    <property type="component" value="Unassembled WGS sequence"/>
</dbReference>
<evidence type="ECO:0000256" key="4">
    <source>
        <dbReference type="ARBA" id="ARBA00012355"/>
    </source>
</evidence>
<proteinExistence type="inferred from homology"/>
<dbReference type="Gene3D" id="3.40.630.30">
    <property type="match status" value="1"/>
</dbReference>
<evidence type="ECO:0000313" key="11">
    <source>
        <dbReference type="EMBL" id="MCU9592908.1"/>
    </source>
</evidence>
<sequence length="165" mass="18991">MITKHTSIQYINPTDVDGRDMYELVKSSTLDSNSPYCYIMMSKFFKKTCIVAKAKETLAGFVTGFVQPDRQDTVFVWQIGVDQRYRKQGIATKMLKALIESEGCQHVSYIEATVTPSNYASKSLFTGFAEKMNTNYTVHRCFPKEWFPDDSHEQELLYRIGPIKK</sequence>
<evidence type="ECO:0000313" key="12">
    <source>
        <dbReference type="Proteomes" id="UP001208656"/>
    </source>
</evidence>
<comment type="pathway">
    <text evidence="2 9">Amine and polyamine biosynthesis; ectoine biosynthesis; L-ectoine from L-aspartate 4-semialdehyde: step 2/3.</text>
</comment>
<dbReference type="SUPFAM" id="SSF55729">
    <property type="entry name" value="Acyl-CoA N-acyltransferases (Nat)"/>
    <property type="match status" value="1"/>
</dbReference>
<organism evidence="11 12">
    <name type="scientific">Pallidibacillus thermolactis</name>
    <dbReference type="NCBI Taxonomy" id="251051"/>
    <lineage>
        <taxon>Bacteria</taxon>
        <taxon>Bacillati</taxon>
        <taxon>Bacillota</taxon>
        <taxon>Bacilli</taxon>
        <taxon>Bacillales</taxon>
        <taxon>Bacillaceae</taxon>
        <taxon>Pallidibacillus</taxon>
    </lineage>
</organism>
<dbReference type="InterPro" id="IPR012772">
    <property type="entry name" value="Ectoine_EctA"/>
</dbReference>
<evidence type="ECO:0000259" key="10">
    <source>
        <dbReference type="PROSITE" id="PS51186"/>
    </source>
</evidence>
<accession>A0ABT2WB57</accession>
<evidence type="ECO:0000256" key="8">
    <source>
        <dbReference type="ARBA" id="ARBA00048924"/>
    </source>
</evidence>
<keyword evidence="12" id="KW-1185">Reference proteome</keyword>
<evidence type="ECO:0000256" key="7">
    <source>
        <dbReference type="ARBA" id="ARBA00023315"/>
    </source>
</evidence>
<evidence type="ECO:0000256" key="9">
    <source>
        <dbReference type="RuleBase" id="RU365045"/>
    </source>
</evidence>
<dbReference type="PROSITE" id="PS51186">
    <property type="entry name" value="GNAT"/>
    <property type="match status" value="1"/>
</dbReference>
<dbReference type="EC" id="2.3.1.178" evidence="4 9"/>
<dbReference type="EMBL" id="JAOUSE010000001">
    <property type="protein sequence ID" value="MCU9592908.1"/>
    <property type="molecule type" value="Genomic_DNA"/>
</dbReference>
<dbReference type="InterPro" id="IPR000182">
    <property type="entry name" value="GNAT_dom"/>
</dbReference>
<evidence type="ECO:0000256" key="6">
    <source>
        <dbReference type="ARBA" id="ARBA00022679"/>
    </source>
</evidence>
<evidence type="ECO:0000256" key="3">
    <source>
        <dbReference type="ARBA" id="ARBA00010712"/>
    </source>
</evidence>
<evidence type="ECO:0000256" key="1">
    <source>
        <dbReference type="ARBA" id="ARBA00003741"/>
    </source>
</evidence>
<comment type="caution">
    <text evidence="11">The sequence shown here is derived from an EMBL/GenBank/DDBJ whole genome shotgun (WGS) entry which is preliminary data.</text>
</comment>
<feature type="domain" description="N-acetyltransferase" evidence="10">
    <location>
        <begin position="8"/>
        <end position="149"/>
    </location>
</feature>
<comment type="catalytic activity">
    <reaction evidence="8 9">
        <text>L-2,4-diaminobutanoate + acetyl-CoA = (2S)-4-acetamido-2-aminobutanoate + CoA + H(+)</text>
        <dbReference type="Rhea" id="RHEA:16901"/>
        <dbReference type="ChEBI" id="CHEBI:15378"/>
        <dbReference type="ChEBI" id="CHEBI:57287"/>
        <dbReference type="ChEBI" id="CHEBI:57288"/>
        <dbReference type="ChEBI" id="CHEBI:58761"/>
        <dbReference type="ChEBI" id="CHEBI:58929"/>
        <dbReference type="EC" id="2.3.1.178"/>
    </reaction>
</comment>
<evidence type="ECO:0000256" key="2">
    <source>
        <dbReference type="ARBA" id="ARBA00004978"/>
    </source>
</evidence>
<dbReference type="InterPro" id="IPR016181">
    <property type="entry name" value="Acyl_CoA_acyltransferase"/>
</dbReference>
<dbReference type="Pfam" id="PF00583">
    <property type="entry name" value="Acetyltransf_1"/>
    <property type="match status" value="1"/>
</dbReference>
<dbReference type="GO" id="GO:0033816">
    <property type="term" value="F:diaminobutyrate acetyltransferase activity"/>
    <property type="evidence" value="ECO:0007669"/>
    <property type="project" value="UniProtKB-EC"/>
</dbReference>
<evidence type="ECO:0000256" key="5">
    <source>
        <dbReference type="ARBA" id="ARBA00017935"/>
    </source>
</evidence>
<protein>
    <recommendedName>
        <fullName evidence="5 9">L-2,4-diaminobutyric acid acetyltransferase</fullName>
        <shortName evidence="9">DABA acetyltransferase</shortName>
        <ecNumber evidence="4 9">2.3.1.178</ecNumber>
    </recommendedName>
</protein>
<comment type="function">
    <text evidence="1 9">Catalyzes the acetylation of L-2,4-diaminobutyrate (DABA) to gamma-N-acetyl-alpha,gamma-diaminobutyric acid (ADABA) with acetyl coenzyme A.</text>
</comment>
<gene>
    <name evidence="9 11" type="primary">ectA</name>
    <name evidence="11" type="ORF">OEV82_00390</name>
</gene>
<keyword evidence="7 9" id="KW-0012">Acyltransferase</keyword>
<comment type="similarity">
    <text evidence="3 9">Belongs to the acetyltransferase family. EctA subfamily.</text>
</comment>
<reference evidence="11 12" key="1">
    <citation type="submission" date="2022-10" db="EMBL/GenBank/DDBJ databases">
        <title>Description of Fervidibacillus gen. nov. in the family Fervidibacillaceae fam. nov. with two species, Fervidibacillus albus sp. nov., and Fervidibacillus halotolerans sp. nov., isolated from tidal flat sediments.</title>
        <authorList>
            <person name="Kwon K.K."/>
            <person name="Yang S.-H."/>
        </authorList>
    </citation>
    <scope>NUCLEOTIDE SEQUENCE [LARGE SCALE GENOMIC DNA]</scope>
    <source>
        <strain evidence="11 12">DSM 23332</strain>
    </source>
</reference>
<keyword evidence="6 9" id="KW-0808">Transferase</keyword>
<dbReference type="NCBIfam" id="TIGR02406">
    <property type="entry name" value="ectoine_EctA"/>
    <property type="match status" value="1"/>
</dbReference>
<name>A0ABT2WB57_9BACI</name>
<dbReference type="RefSeq" id="WP_263060651.1">
    <property type="nucleotide sequence ID" value="NZ_JAOUSE010000001.1"/>
</dbReference>
<dbReference type="CDD" id="cd04301">
    <property type="entry name" value="NAT_SF"/>
    <property type="match status" value="1"/>
</dbReference>